<comment type="catalytic activity">
    <reaction evidence="9">
        <text>GTP + H2O = GDP + phosphate + H(+)</text>
        <dbReference type="Rhea" id="RHEA:19669"/>
        <dbReference type="ChEBI" id="CHEBI:15377"/>
        <dbReference type="ChEBI" id="CHEBI:15378"/>
        <dbReference type="ChEBI" id="CHEBI:37565"/>
        <dbReference type="ChEBI" id="CHEBI:43474"/>
        <dbReference type="ChEBI" id="CHEBI:58189"/>
        <dbReference type="EC" id="3.6.5.n1"/>
    </reaction>
</comment>
<keyword evidence="3 9" id="KW-0999">Mitochondrion inner membrane</keyword>
<comment type="function">
    <text evidence="9">Promotes mitochondrial protein synthesis. May act as a fidelity factor of the translation reaction, by catalyzing a one-codon backward translocation of tRNAs on improperly translocated ribosomes. Binds to mitochondrial ribosomes in a GTP-dependent manner.</text>
</comment>
<dbReference type="InterPro" id="IPR035654">
    <property type="entry name" value="LepA_IV"/>
</dbReference>
<dbReference type="SUPFAM" id="SSF52540">
    <property type="entry name" value="P-loop containing nucleoside triphosphate hydrolases"/>
    <property type="match status" value="1"/>
</dbReference>
<dbReference type="GO" id="GO:0005759">
    <property type="term" value="C:mitochondrial matrix"/>
    <property type="evidence" value="ECO:0007669"/>
    <property type="project" value="UniProtKB-UniRule"/>
</dbReference>
<evidence type="ECO:0000256" key="4">
    <source>
        <dbReference type="ARBA" id="ARBA00022801"/>
    </source>
</evidence>
<dbReference type="GO" id="GO:0006412">
    <property type="term" value="P:translation"/>
    <property type="evidence" value="ECO:0007669"/>
    <property type="project" value="UniProtKB-KW"/>
</dbReference>
<dbReference type="SUPFAM" id="SSF50447">
    <property type="entry name" value="Translation proteins"/>
    <property type="match status" value="1"/>
</dbReference>
<evidence type="ECO:0000313" key="12">
    <source>
        <dbReference type="Proteomes" id="UP000027361"/>
    </source>
</evidence>
<dbReference type="Gene3D" id="2.40.30.10">
    <property type="entry name" value="Translation factors"/>
    <property type="match status" value="1"/>
</dbReference>
<reference evidence="11 12" key="1">
    <citation type="submission" date="2014-05" db="EMBL/GenBank/DDBJ databases">
        <title>Draft genome sequence of a rare smut relative, Tilletiaria anomala UBC 951.</title>
        <authorList>
            <consortium name="DOE Joint Genome Institute"/>
            <person name="Toome M."/>
            <person name="Kuo A."/>
            <person name="Henrissat B."/>
            <person name="Lipzen A."/>
            <person name="Tritt A."/>
            <person name="Yoshinaga Y."/>
            <person name="Zane M."/>
            <person name="Barry K."/>
            <person name="Grigoriev I.V."/>
            <person name="Spatafora J.W."/>
            <person name="Aimea M.C."/>
        </authorList>
    </citation>
    <scope>NUCLEOTIDE SEQUENCE [LARGE SCALE GENOMIC DNA]</scope>
    <source>
        <strain evidence="11 12">UBC 951</strain>
    </source>
</reference>
<evidence type="ECO:0000256" key="7">
    <source>
        <dbReference type="ARBA" id="ARBA00023134"/>
    </source>
</evidence>
<dbReference type="PANTHER" id="PTHR43512">
    <property type="entry name" value="TRANSLATION FACTOR GUF1-RELATED"/>
    <property type="match status" value="1"/>
</dbReference>
<dbReference type="NCBIfam" id="TIGR00231">
    <property type="entry name" value="small_GTP"/>
    <property type="match status" value="1"/>
</dbReference>
<keyword evidence="7 9" id="KW-0342">GTP-binding</keyword>
<dbReference type="HAMAP" id="MF_00071">
    <property type="entry name" value="LepA"/>
    <property type="match status" value="1"/>
</dbReference>
<dbReference type="Pfam" id="PF00679">
    <property type="entry name" value="EFG_C"/>
    <property type="match status" value="1"/>
</dbReference>
<dbReference type="STRING" id="1037660.A0A066VP92"/>
<keyword evidence="5 9" id="KW-0648">Protein biosynthesis</keyword>
<evidence type="ECO:0000313" key="11">
    <source>
        <dbReference type="EMBL" id="KDN43567.1"/>
    </source>
</evidence>
<dbReference type="InterPro" id="IPR000795">
    <property type="entry name" value="T_Tr_GTP-bd_dom"/>
</dbReference>
<evidence type="ECO:0000259" key="10">
    <source>
        <dbReference type="PROSITE" id="PS51722"/>
    </source>
</evidence>
<dbReference type="OMA" id="QVKCDEN"/>
<organism evidence="11 12">
    <name type="scientific">Tilletiaria anomala (strain ATCC 24038 / CBS 436.72 / UBC 951)</name>
    <dbReference type="NCBI Taxonomy" id="1037660"/>
    <lineage>
        <taxon>Eukaryota</taxon>
        <taxon>Fungi</taxon>
        <taxon>Dikarya</taxon>
        <taxon>Basidiomycota</taxon>
        <taxon>Ustilaginomycotina</taxon>
        <taxon>Exobasidiomycetes</taxon>
        <taxon>Georgefischeriales</taxon>
        <taxon>Tilletiariaceae</taxon>
        <taxon>Tilletiaria</taxon>
    </lineage>
</organism>
<feature type="binding site" evidence="9">
    <location>
        <begin position="99"/>
        <end position="106"/>
    </location>
    <ligand>
        <name>GTP</name>
        <dbReference type="ChEBI" id="CHEBI:37565"/>
    </ligand>
</feature>
<dbReference type="GO" id="GO:0045727">
    <property type="term" value="P:positive regulation of translation"/>
    <property type="evidence" value="ECO:0007669"/>
    <property type="project" value="UniProtKB-UniRule"/>
</dbReference>
<dbReference type="SUPFAM" id="SSF54980">
    <property type="entry name" value="EF-G C-terminal domain-like"/>
    <property type="match status" value="2"/>
</dbReference>
<protein>
    <submittedName>
        <fullName evidence="11">GTP-binding protein lepa</fullName>
    </submittedName>
</protein>
<dbReference type="GO" id="GO:0005525">
    <property type="term" value="F:GTP binding"/>
    <property type="evidence" value="ECO:0007669"/>
    <property type="project" value="UniProtKB-UniRule"/>
</dbReference>
<dbReference type="FunCoup" id="A0A066VP92">
    <property type="interactions" value="310"/>
</dbReference>
<evidence type="ECO:0000256" key="5">
    <source>
        <dbReference type="ARBA" id="ARBA00022917"/>
    </source>
</evidence>
<dbReference type="InterPro" id="IPR031157">
    <property type="entry name" value="G_TR_CS"/>
</dbReference>
<dbReference type="InterPro" id="IPR035647">
    <property type="entry name" value="EFG_III/V"/>
</dbReference>
<dbReference type="Gene3D" id="3.30.70.870">
    <property type="entry name" value="Elongation Factor G (Translational Gtpase), domain 3"/>
    <property type="match status" value="1"/>
</dbReference>
<dbReference type="InterPro" id="IPR000640">
    <property type="entry name" value="EFG_V-like"/>
</dbReference>
<dbReference type="InterPro" id="IPR027417">
    <property type="entry name" value="P-loop_NTPase"/>
</dbReference>
<dbReference type="Proteomes" id="UP000027361">
    <property type="component" value="Unassembled WGS sequence"/>
</dbReference>
<dbReference type="InterPro" id="IPR009000">
    <property type="entry name" value="Transl_B-barrel_sf"/>
</dbReference>
<dbReference type="CDD" id="cd03709">
    <property type="entry name" value="lepA_C"/>
    <property type="match status" value="1"/>
</dbReference>
<gene>
    <name evidence="11" type="ORF">K437DRAFT_278766</name>
</gene>
<dbReference type="InterPro" id="IPR013842">
    <property type="entry name" value="LepA_CTD"/>
</dbReference>
<dbReference type="PROSITE" id="PS00301">
    <property type="entry name" value="G_TR_1"/>
    <property type="match status" value="1"/>
</dbReference>
<evidence type="ECO:0000256" key="1">
    <source>
        <dbReference type="ARBA" id="ARBA00005454"/>
    </source>
</evidence>
<dbReference type="GO" id="GO:0005743">
    <property type="term" value="C:mitochondrial inner membrane"/>
    <property type="evidence" value="ECO:0007669"/>
    <property type="project" value="UniProtKB-SubCell"/>
</dbReference>
<dbReference type="Pfam" id="PF06421">
    <property type="entry name" value="LepA_C"/>
    <property type="match status" value="1"/>
</dbReference>
<keyword evidence="4 9" id="KW-0378">Hydrolase</keyword>
<dbReference type="PANTHER" id="PTHR43512:SF7">
    <property type="entry name" value="TRANSLATION FACTOR GUF1, MITOCHONDRIAL"/>
    <property type="match status" value="1"/>
</dbReference>
<dbReference type="PROSITE" id="PS51722">
    <property type="entry name" value="G_TR_2"/>
    <property type="match status" value="1"/>
</dbReference>
<dbReference type="CDD" id="cd03699">
    <property type="entry name" value="EF4_II"/>
    <property type="match status" value="1"/>
</dbReference>
<comment type="caution">
    <text evidence="11">The sequence shown here is derived from an EMBL/GenBank/DDBJ whole genome shotgun (WGS) entry which is preliminary data.</text>
</comment>
<evidence type="ECO:0000256" key="3">
    <source>
        <dbReference type="ARBA" id="ARBA00022792"/>
    </source>
</evidence>
<dbReference type="GO" id="GO:0003924">
    <property type="term" value="F:GTPase activity"/>
    <property type="evidence" value="ECO:0007669"/>
    <property type="project" value="UniProtKB-UniRule"/>
</dbReference>
<dbReference type="GO" id="GO:0097177">
    <property type="term" value="F:mitochondrial ribosome binding"/>
    <property type="evidence" value="ECO:0007669"/>
    <property type="project" value="TreeGrafter"/>
</dbReference>
<keyword evidence="12" id="KW-1185">Reference proteome</keyword>
<dbReference type="GeneID" id="25266865"/>
<name>A0A066VP92_TILAU</name>
<dbReference type="FunFam" id="2.40.30.10:FF:000015">
    <property type="entry name" value="Translation factor GUF1, mitochondrial"/>
    <property type="match status" value="1"/>
</dbReference>
<keyword evidence="8 9" id="KW-0472">Membrane</keyword>
<feature type="binding site" evidence="9">
    <location>
        <begin position="231"/>
        <end position="234"/>
    </location>
    <ligand>
        <name>GTP</name>
        <dbReference type="ChEBI" id="CHEBI:37565"/>
    </ligand>
</feature>
<dbReference type="InterPro" id="IPR005225">
    <property type="entry name" value="Small_GTP-bd"/>
</dbReference>
<proteinExistence type="inferred from homology"/>
<dbReference type="PRINTS" id="PR00315">
    <property type="entry name" value="ELONGATNFCT"/>
</dbReference>
<dbReference type="FunFam" id="3.30.70.2570:FF:000001">
    <property type="entry name" value="Translation factor GUF1, mitochondrial"/>
    <property type="match status" value="1"/>
</dbReference>
<feature type="binding site" evidence="9">
    <location>
        <begin position="175"/>
        <end position="179"/>
    </location>
    <ligand>
        <name>GTP</name>
        <dbReference type="ChEBI" id="CHEBI:37565"/>
    </ligand>
</feature>
<dbReference type="Gene3D" id="3.30.70.240">
    <property type="match status" value="1"/>
</dbReference>
<dbReference type="InterPro" id="IPR006297">
    <property type="entry name" value="EF-4"/>
</dbReference>
<sequence>MSTRKLLRSAVCQQRACWRCETALSLTLFMKVPKRPRTLLHWEVISRNRGPVGTWPSISKHADRRAFTVSVPAQTNPKSTTGQSIGYSQLPTLTTCILAHIDHGKSTLADRLLELTGTIPKVNAADPKGVNRQVLDTLQVERQRGITVKSQAVSMIYEAQSGKEKGNKWLLNLIDTPGHVDFSYEVSRSLSACQSALLLVDATQGVQAQTISVFRVASAQKPKLSIIPVINKIDLPNSDIDKCIAQMRSMLGLEVQRPGTSEDSGIEPILISAKTGQGVEQVLEALVASAQSRPTLPTVRSSQHLQALVFDSWYDQFKGVVALVAVREGTLLKGERIASKMTGKLYEVLSLGINHPGPTETPSLRSGQVGWLICNMRNISDAKIGDIFQHPGEPKRSRPQDEEMSAALHDASLKALTPMVYAGLYPSDSTEFGKLEESIQKLALNDRSVTVTRESSAALGQGCRIGFLGTLHLDVFRQRLQDEFKHEVLVTAPTVTYRVRYAPDRAPQDVLRQNQLSEDGGGVYKFCSNPLEFPEEHERKTIIEAVEEPLVKGRLRCPQDCVGDMMALCAEHRGVQLEYDFEQVGVEASSYAGGGDQISVELVYRLPLSEIVTDFYDKLKSRSSGFATFEYEHDGYEPSDLVRVSFLVSGTPVDPLSTICHRSKAQQVGKAWAGKLKEAIPRQLHEVAIQAMANGKVIARETIKAYRKDVTGYLYGGDVTRKMKLLAKQKKGKKKTAARAFGNVHIPQEAFAQVLDRR</sequence>
<evidence type="ECO:0000256" key="9">
    <source>
        <dbReference type="HAMAP-Rule" id="MF_03137"/>
    </source>
</evidence>
<dbReference type="OrthoDB" id="1074at2759"/>
<evidence type="ECO:0000256" key="8">
    <source>
        <dbReference type="ARBA" id="ARBA00023136"/>
    </source>
</evidence>
<keyword evidence="6 9" id="KW-0496">Mitochondrion</keyword>
<dbReference type="EMBL" id="JMSN01000060">
    <property type="protein sequence ID" value="KDN43567.1"/>
    <property type="molecule type" value="Genomic_DNA"/>
</dbReference>
<dbReference type="InParanoid" id="A0A066VP92"/>
<keyword evidence="2 9" id="KW-0547">Nucleotide-binding</keyword>
<dbReference type="FunFam" id="3.30.70.870:FF:000004">
    <property type="entry name" value="Translation factor GUF1, mitochondrial"/>
    <property type="match status" value="1"/>
</dbReference>
<comment type="similarity">
    <text evidence="9">Belongs to the GTP-binding elongation factor family. LepA subfamily.</text>
</comment>
<dbReference type="Pfam" id="PF00009">
    <property type="entry name" value="GTP_EFTU"/>
    <property type="match status" value="1"/>
</dbReference>
<dbReference type="HOGENOM" id="CLU_009995_3_3_1"/>
<feature type="domain" description="Tr-type G" evidence="10">
    <location>
        <begin position="90"/>
        <end position="295"/>
    </location>
</feature>
<dbReference type="NCBIfam" id="TIGR01393">
    <property type="entry name" value="lepA"/>
    <property type="match status" value="1"/>
</dbReference>
<dbReference type="CDD" id="cd16260">
    <property type="entry name" value="EF4_III"/>
    <property type="match status" value="1"/>
</dbReference>
<dbReference type="Gene3D" id="3.30.70.2570">
    <property type="entry name" value="Elongation factor 4, C-terminal domain"/>
    <property type="match status" value="1"/>
</dbReference>
<comment type="similarity">
    <text evidence="1">Belongs to the TRAFAC class translation factor GTPase superfamily. Classic translation factor GTPase family. LepA subfamily.</text>
</comment>
<dbReference type="AlphaFoldDB" id="A0A066VP92"/>
<comment type="subcellular location">
    <subcellularLocation>
        <location evidence="9">Mitochondrion inner membrane</location>
        <topology evidence="9">Peripheral membrane protein</topology>
        <orientation evidence="9">Matrix side</orientation>
    </subcellularLocation>
</comment>
<evidence type="ECO:0000256" key="2">
    <source>
        <dbReference type="ARBA" id="ARBA00022741"/>
    </source>
</evidence>
<dbReference type="RefSeq" id="XP_013242428.1">
    <property type="nucleotide sequence ID" value="XM_013386974.1"/>
</dbReference>
<dbReference type="InterPro" id="IPR038363">
    <property type="entry name" value="LepA_C_sf"/>
</dbReference>
<evidence type="ECO:0000256" key="6">
    <source>
        <dbReference type="ARBA" id="ARBA00023128"/>
    </source>
</evidence>
<dbReference type="Gene3D" id="3.40.50.300">
    <property type="entry name" value="P-loop containing nucleotide triphosphate hydrolases"/>
    <property type="match status" value="1"/>
</dbReference>
<accession>A0A066VP92</accession>